<reference evidence="13" key="3">
    <citation type="submission" date="2024-01" db="EMBL/GenBank/DDBJ databases">
        <authorList>
            <person name="Coelho M.A."/>
            <person name="David-Palma M."/>
            <person name="Shea T."/>
            <person name="Sun S."/>
            <person name="Cuomo C.A."/>
            <person name="Heitman J."/>
        </authorList>
    </citation>
    <scope>NUCLEOTIDE SEQUENCE</scope>
    <source>
        <strain evidence="13">CBS 7841</strain>
    </source>
</reference>
<gene>
    <name evidence="13" type="ORF">L203_105656</name>
</gene>
<dbReference type="EMBL" id="CP143790">
    <property type="protein sequence ID" value="WVN90420.1"/>
    <property type="molecule type" value="Genomic_DNA"/>
</dbReference>
<comment type="subcellular location">
    <subcellularLocation>
        <location evidence="7">Endomembrane system</location>
        <topology evidence="7">Single-pass membrane protein</topology>
    </subcellularLocation>
    <subcellularLocation>
        <location evidence="1">Endoplasmic reticulum membrane</location>
    </subcellularLocation>
</comment>
<keyword evidence="2 11" id="KW-0812">Transmembrane</keyword>
<organism evidence="13 14">
    <name type="scientific">Cryptococcus depauperatus CBS 7841</name>
    <dbReference type="NCBI Taxonomy" id="1295531"/>
    <lineage>
        <taxon>Eukaryota</taxon>
        <taxon>Fungi</taxon>
        <taxon>Dikarya</taxon>
        <taxon>Basidiomycota</taxon>
        <taxon>Agaricomycotina</taxon>
        <taxon>Tremellomycetes</taxon>
        <taxon>Tremellales</taxon>
        <taxon>Cryptococcaceae</taxon>
        <taxon>Cryptococcus</taxon>
    </lineage>
</organism>
<evidence type="ECO:0000256" key="7">
    <source>
        <dbReference type="ARBA" id="ARBA00037847"/>
    </source>
</evidence>
<dbReference type="AlphaFoldDB" id="A0AAJ8M3D0"/>
<keyword evidence="5 11" id="KW-1133">Transmembrane helix</keyword>
<keyword evidence="6 11" id="KW-0472">Membrane</keyword>
<reference evidence="13" key="2">
    <citation type="journal article" date="2022" name="Elife">
        <title>Obligate sexual reproduction of a homothallic fungus closely related to the Cryptococcus pathogenic species complex.</title>
        <authorList>
            <person name="Passer A.R."/>
            <person name="Clancey S.A."/>
            <person name="Shea T."/>
            <person name="David-Palma M."/>
            <person name="Averette A.F."/>
            <person name="Boekhout T."/>
            <person name="Porcel B.M."/>
            <person name="Nowrousian M."/>
            <person name="Cuomo C.A."/>
            <person name="Sun S."/>
            <person name="Heitman J."/>
            <person name="Coelho M.A."/>
        </authorList>
    </citation>
    <scope>NUCLEOTIDE SEQUENCE</scope>
    <source>
        <strain evidence="13">CBS 7841</strain>
    </source>
</reference>
<dbReference type="PROSITE" id="PS51140">
    <property type="entry name" value="CUE"/>
    <property type="match status" value="1"/>
</dbReference>
<dbReference type="Pfam" id="PF02845">
    <property type="entry name" value="CUE"/>
    <property type="match status" value="1"/>
</dbReference>
<dbReference type="GeneID" id="91089865"/>
<protein>
    <recommendedName>
        <fullName evidence="9">Coupling of ubiquitin conjugation to ER degradation protein 1</fullName>
    </recommendedName>
</protein>
<evidence type="ECO:0000256" key="6">
    <source>
        <dbReference type="ARBA" id="ARBA00023136"/>
    </source>
</evidence>
<evidence type="ECO:0000256" key="5">
    <source>
        <dbReference type="ARBA" id="ARBA00022989"/>
    </source>
</evidence>
<proteinExistence type="inferred from homology"/>
<evidence type="ECO:0000256" key="2">
    <source>
        <dbReference type="ARBA" id="ARBA00022692"/>
    </source>
</evidence>
<dbReference type="KEGG" id="cdep:91089865"/>
<dbReference type="GO" id="GO:0005789">
    <property type="term" value="C:endoplasmic reticulum membrane"/>
    <property type="evidence" value="ECO:0007669"/>
    <property type="project" value="UniProtKB-SubCell"/>
</dbReference>
<dbReference type="RefSeq" id="XP_066071120.1">
    <property type="nucleotide sequence ID" value="XM_066215023.1"/>
</dbReference>
<evidence type="ECO:0000313" key="13">
    <source>
        <dbReference type="EMBL" id="WVN90420.1"/>
    </source>
</evidence>
<dbReference type="Gene3D" id="1.10.8.10">
    <property type="entry name" value="DNA helicase RuvA subunit, C-terminal domain"/>
    <property type="match status" value="1"/>
</dbReference>
<evidence type="ECO:0000313" key="14">
    <source>
        <dbReference type="Proteomes" id="UP000094043"/>
    </source>
</evidence>
<name>A0AAJ8M3D0_9TREE</name>
<sequence length="195" mass="21513">MEDIIAALIVIAAVYFLARWIIGSKGGGRATDGGIRGVNSGMVETVHSAFPHVPVPNIIYHLSRTRSAQATSEVILERGELPPPPPAFNIPASLIPNAPAPPRLTANLLSSLKPLPSKHQSLVDRYNLSSRLPSSKGKEKAEGETPARKKADARKWEESKEKRELGLKERKERMILEARRRMLEKETDERNNNAA</sequence>
<evidence type="ECO:0000256" key="9">
    <source>
        <dbReference type="ARBA" id="ARBA00072899"/>
    </source>
</evidence>
<reference evidence="13" key="1">
    <citation type="submission" date="2016-06" db="EMBL/GenBank/DDBJ databases">
        <authorList>
            <person name="Cuomo C."/>
            <person name="Litvintseva A."/>
            <person name="Heitman J."/>
            <person name="Chen Y."/>
            <person name="Sun S."/>
            <person name="Springer D."/>
            <person name="Dromer F."/>
            <person name="Young S."/>
            <person name="Zeng Q."/>
            <person name="Chapman S."/>
            <person name="Gujja S."/>
            <person name="Saif S."/>
            <person name="Birren B."/>
        </authorList>
    </citation>
    <scope>NUCLEOTIDE SEQUENCE</scope>
    <source>
        <strain evidence="13">CBS 7841</strain>
    </source>
</reference>
<keyword evidence="3" id="KW-0833">Ubl conjugation pathway</keyword>
<evidence type="ECO:0000256" key="4">
    <source>
        <dbReference type="ARBA" id="ARBA00022824"/>
    </source>
</evidence>
<evidence type="ECO:0000256" key="3">
    <source>
        <dbReference type="ARBA" id="ARBA00022786"/>
    </source>
</evidence>
<feature type="domain" description="CUE" evidence="12">
    <location>
        <begin position="38"/>
        <end position="80"/>
    </location>
</feature>
<evidence type="ECO:0000259" key="12">
    <source>
        <dbReference type="PROSITE" id="PS51140"/>
    </source>
</evidence>
<comment type="similarity">
    <text evidence="8">Belongs to the CUE1 family.</text>
</comment>
<evidence type="ECO:0000256" key="10">
    <source>
        <dbReference type="SAM" id="MobiDB-lite"/>
    </source>
</evidence>
<dbReference type="FunFam" id="1.10.8.10:FF:000050">
    <property type="entry name" value="Related to AMFR protein"/>
    <property type="match status" value="1"/>
</dbReference>
<evidence type="ECO:0000256" key="1">
    <source>
        <dbReference type="ARBA" id="ARBA00004586"/>
    </source>
</evidence>
<dbReference type="InterPro" id="IPR003892">
    <property type="entry name" value="CUE"/>
</dbReference>
<keyword evidence="14" id="KW-1185">Reference proteome</keyword>
<feature type="region of interest" description="Disordered" evidence="10">
    <location>
        <begin position="120"/>
        <end position="173"/>
    </location>
</feature>
<dbReference type="CDD" id="cd14424">
    <property type="entry name" value="CUE_Cue1p_like"/>
    <property type="match status" value="1"/>
</dbReference>
<dbReference type="GO" id="GO:0043130">
    <property type="term" value="F:ubiquitin binding"/>
    <property type="evidence" value="ECO:0007669"/>
    <property type="project" value="InterPro"/>
</dbReference>
<accession>A0AAJ8M3D0</accession>
<evidence type="ECO:0000256" key="8">
    <source>
        <dbReference type="ARBA" id="ARBA00061383"/>
    </source>
</evidence>
<keyword evidence="4" id="KW-0256">Endoplasmic reticulum</keyword>
<dbReference type="Proteomes" id="UP000094043">
    <property type="component" value="Chromosome 7"/>
</dbReference>
<feature type="transmembrane region" description="Helical" evidence="11">
    <location>
        <begin position="6"/>
        <end position="22"/>
    </location>
</feature>
<feature type="compositionally biased region" description="Basic and acidic residues" evidence="10">
    <location>
        <begin position="136"/>
        <end position="173"/>
    </location>
</feature>
<evidence type="ECO:0000256" key="11">
    <source>
        <dbReference type="SAM" id="Phobius"/>
    </source>
</evidence>